<name>A0A1Y2L8K2_9PROT</name>
<feature type="region of interest" description="Disordered" evidence="1">
    <location>
        <begin position="1"/>
        <end position="51"/>
    </location>
</feature>
<evidence type="ECO:0000256" key="2">
    <source>
        <dbReference type="SAM" id="Phobius"/>
    </source>
</evidence>
<dbReference type="SUPFAM" id="SSF110997">
    <property type="entry name" value="Sporulation related repeat"/>
    <property type="match status" value="1"/>
</dbReference>
<dbReference type="InterPro" id="IPR007730">
    <property type="entry name" value="SPOR-like_dom"/>
</dbReference>
<feature type="compositionally biased region" description="Basic and acidic residues" evidence="1">
    <location>
        <begin position="224"/>
        <end position="233"/>
    </location>
</feature>
<keyword evidence="2" id="KW-1133">Transmembrane helix</keyword>
<evidence type="ECO:0000313" key="5">
    <source>
        <dbReference type="Proteomes" id="UP000193396"/>
    </source>
</evidence>
<evidence type="ECO:0000259" key="3">
    <source>
        <dbReference type="PROSITE" id="PS51724"/>
    </source>
</evidence>
<comment type="caution">
    <text evidence="4">The sequence shown here is derived from an EMBL/GenBank/DDBJ whole genome shotgun (WGS) entry which is preliminary data.</text>
</comment>
<feature type="compositionally biased region" description="Basic and acidic residues" evidence="1">
    <location>
        <begin position="1"/>
        <end position="22"/>
    </location>
</feature>
<dbReference type="Proteomes" id="UP000193396">
    <property type="component" value="Unassembled WGS sequence"/>
</dbReference>
<evidence type="ECO:0000313" key="4">
    <source>
        <dbReference type="EMBL" id="OSQ42775.1"/>
    </source>
</evidence>
<keyword evidence="2" id="KW-0472">Membrane</keyword>
<dbReference type="STRING" id="1293890.TALK_21200"/>
<sequence length="366" mass="37776">MAGIDEDNRPEPHAESQTEPQKDAPLPSFIYGRNGHGDDFSAGRDGARHRQTQYGRIAEMDRKTLLGLATGAGMLGLVLFFVGMLVGAGLFMDPDEKTLTDANTTAQPEILATLPDELVSDKTAPMPVKPDPSNGMTGGAGSAAPKEPVTDDPVGDLIAERSAGLANQDADDALNNAAETDAPAAPDDNGAPTAPAAPDLPAAAPLSDAEKAAAKAKQVAAEPRQIKAPEIKSSETASAAPSVPDVSDAPAAETATATAKAAPEPKPAAKPASSGSTSGASTPFSVQVGAFKVHENASQRAEELRKLGLEVSVVARGPEGDAVWYYVRVGKYATMKEARDSATAVKKDHKLDGFPVRAEPNDREVS</sequence>
<keyword evidence="5" id="KW-1185">Reference proteome</keyword>
<feature type="compositionally biased region" description="Basic and acidic residues" evidence="1">
    <location>
        <begin position="35"/>
        <end position="48"/>
    </location>
</feature>
<feature type="region of interest" description="Disordered" evidence="1">
    <location>
        <begin position="179"/>
        <end position="283"/>
    </location>
</feature>
<feature type="transmembrane region" description="Helical" evidence="2">
    <location>
        <begin position="65"/>
        <end position="92"/>
    </location>
</feature>
<protein>
    <recommendedName>
        <fullName evidence="3">SPOR domain-containing protein</fullName>
    </recommendedName>
</protein>
<dbReference type="AlphaFoldDB" id="A0A1Y2L8K2"/>
<feature type="region of interest" description="Disordered" evidence="1">
    <location>
        <begin position="116"/>
        <end position="154"/>
    </location>
</feature>
<organism evidence="4 5">
    <name type="scientific">Thalassospira alkalitolerans</name>
    <dbReference type="NCBI Taxonomy" id="1293890"/>
    <lineage>
        <taxon>Bacteria</taxon>
        <taxon>Pseudomonadati</taxon>
        <taxon>Pseudomonadota</taxon>
        <taxon>Alphaproteobacteria</taxon>
        <taxon>Rhodospirillales</taxon>
        <taxon>Thalassospiraceae</taxon>
        <taxon>Thalassospira</taxon>
    </lineage>
</organism>
<feature type="compositionally biased region" description="Low complexity" evidence="1">
    <location>
        <begin position="179"/>
        <end position="207"/>
    </location>
</feature>
<dbReference type="PROSITE" id="PS51724">
    <property type="entry name" value="SPOR"/>
    <property type="match status" value="1"/>
</dbReference>
<dbReference type="GO" id="GO:0042834">
    <property type="term" value="F:peptidoglycan binding"/>
    <property type="evidence" value="ECO:0007669"/>
    <property type="project" value="InterPro"/>
</dbReference>
<evidence type="ECO:0000256" key="1">
    <source>
        <dbReference type="SAM" id="MobiDB-lite"/>
    </source>
</evidence>
<dbReference type="Pfam" id="PF05036">
    <property type="entry name" value="SPOR"/>
    <property type="match status" value="1"/>
</dbReference>
<feature type="compositionally biased region" description="Low complexity" evidence="1">
    <location>
        <begin position="269"/>
        <end position="283"/>
    </location>
</feature>
<feature type="compositionally biased region" description="Low complexity" evidence="1">
    <location>
        <begin position="249"/>
        <end position="262"/>
    </location>
</feature>
<proteinExistence type="predicted"/>
<accession>A0A1Y2L8K2</accession>
<dbReference type="InterPro" id="IPR036680">
    <property type="entry name" value="SPOR-like_sf"/>
</dbReference>
<gene>
    <name evidence="4" type="ORF">TALK_21200</name>
</gene>
<dbReference type="Gene3D" id="3.30.70.1070">
    <property type="entry name" value="Sporulation related repeat"/>
    <property type="match status" value="1"/>
</dbReference>
<dbReference type="EMBL" id="JFKB01000030">
    <property type="protein sequence ID" value="OSQ42775.1"/>
    <property type="molecule type" value="Genomic_DNA"/>
</dbReference>
<feature type="domain" description="SPOR" evidence="3">
    <location>
        <begin position="278"/>
        <end position="358"/>
    </location>
</feature>
<keyword evidence="2" id="KW-0812">Transmembrane</keyword>
<reference evidence="4 5" key="1">
    <citation type="submission" date="2014-03" db="EMBL/GenBank/DDBJ databases">
        <title>The draft genome sequence of Thalassospira alkalitolerans JCM 18968.</title>
        <authorList>
            <person name="Lai Q."/>
            <person name="Shao Z."/>
        </authorList>
    </citation>
    <scope>NUCLEOTIDE SEQUENCE [LARGE SCALE GENOMIC DNA]</scope>
    <source>
        <strain evidence="4 5">JCM 18968</strain>
    </source>
</reference>